<dbReference type="AlphaFoldDB" id="A0A511N7K4"/>
<protein>
    <submittedName>
        <fullName evidence="2">Uncharacterized protein</fullName>
    </submittedName>
</protein>
<accession>A0A511N7K4</accession>
<proteinExistence type="predicted"/>
<dbReference type="RefSeq" id="WP_146888229.1">
    <property type="nucleotide sequence ID" value="NZ_BJXB01000024.1"/>
</dbReference>
<keyword evidence="3" id="KW-1185">Reference proteome</keyword>
<evidence type="ECO:0000256" key="1">
    <source>
        <dbReference type="SAM" id="Phobius"/>
    </source>
</evidence>
<evidence type="ECO:0000313" key="3">
    <source>
        <dbReference type="Proteomes" id="UP000321306"/>
    </source>
</evidence>
<name>A0A511N7K4_DEIC1</name>
<reference evidence="2 3" key="1">
    <citation type="submission" date="2019-07" db="EMBL/GenBank/DDBJ databases">
        <title>Whole genome shotgun sequence of Deinococcus cellulosilyticus NBRC 106333.</title>
        <authorList>
            <person name="Hosoyama A."/>
            <person name="Uohara A."/>
            <person name="Ohji S."/>
            <person name="Ichikawa N."/>
        </authorList>
    </citation>
    <scope>NUCLEOTIDE SEQUENCE [LARGE SCALE GENOMIC DNA]</scope>
    <source>
        <strain evidence="2 3">NBRC 106333</strain>
    </source>
</reference>
<dbReference type="EMBL" id="BJXB01000024">
    <property type="protein sequence ID" value="GEM48823.1"/>
    <property type="molecule type" value="Genomic_DNA"/>
</dbReference>
<gene>
    <name evidence="2" type="ORF">DC3_44580</name>
</gene>
<dbReference type="Proteomes" id="UP000321306">
    <property type="component" value="Unassembled WGS sequence"/>
</dbReference>
<evidence type="ECO:0000313" key="2">
    <source>
        <dbReference type="EMBL" id="GEM48823.1"/>
    </source>
</evidence>
<comment type="caution">
    <text evidence="2">The sequence shown here is derived from an EMBL/GenBank/DDBJ whole genome shotgun (WGS) entry which is preliminary data.</text>
</comment>
<feature type="transmembrane region" description="Helical" evidence="1">
    <location>
        <begin position="46"/>
        <end position="71"/>
    </location>
</feature>
<keyword evidence="1" id="KW-1133">Transmembrane helix</keyword>
<keyword evidence="1" id="KW-0812">Transmembrane</keyword>
<organism evidence="2 3">
    <name type="scientific">Deinococcus cellulosilyticus (strain DSM 18568 / NBRC 106333 / KACC 11606 / 5516J-15)</name>
    <dbReference type="NCBI Taxonomy" id="1223518"/>
    <lineage>
        <taxon>Bacteria</taxon>
        <taxon>Thermotogati</taxon>
        <taxon>Deinococcota</taxon>
        <taxon>Deinococci</taxon>
        <taxon>Deinococcales</taxon>
        <taxon>Deinococcaceae</taxon>
        <taxon>Deinococcus</taxon>
    </lineage>
</organism>
<sequence length="78" mass="8477">MSLEDLQEDLSALKITVMASVSTLDERTQQMQKTLEMVAQRPQPGVPVWVILVMAVPSTLLALGVLILALVQVFSGLN</sequence>
<keyword evidence="1" id="KW-0472">Membrane</keyword>